<accession>A0A0K0XVT6</accession>
<comment type="similarity">
    <text evidence="1">Belongs to the HflD family.</text>
</comment>
<dbReference type="InterPro" id="IPR035932">
    <property type="entry name" value="HflD-like_sf"/>
</dbReference>
<dbReference type="Proteomes" id="UP000066624">
    <property type="component" value="Chromosome"/>
</dbReference>
<dbReference type="STRING" id="1579979.WM2015_1413"/>
<keyword evidence="1" id="KW-1003">Cell membrane</keyword>
<organism evidence="2 3">
    <name type="scientific">Wenzhouxiangella marina</name>
    <dbReference type="NCBI Taxonomy" id="1579979"/>
    <lineage>
        <taxon>Bacteria</taxon>
        <taxon>Pseudomonadati</taxon>
        <taxon>Pseudomonadota</taxon>
        <taxon>Gammaproteobacteria</taxon>
        <taxon>Chromatiales</taxon>
        <taxon>Wenzhouxiangellaceae</taxon>
        <taxon>Wenzhouxiangella</taxon>
    </lineage>
</organism>
<dbReference type="RefSeq" id="WP_049725400.1">
    <property type="nucleotide sequence ID" value="NZ_CP012154.1"/>
</dbReference>
<dbReference type="EMBL" id="CP012154">
    <property type="protein sequence ID" value="AKS41785.1"/>
    <property type="molecule type" value="Genomic_DNA"/>
</dbReference>
<keyword evidence="1" id="KW-0472">Membrane</keyword>
<evidence type="ECO:0000256" key="1">
    <source>
        <dbReference type="HAMAP-Rule" id="MF_00695"/>
    </source>
</evidence>
<dbReference type="AlphaFoldDB" id="A0A0K0XVT6"/>
<dbReference type="PANTHER" id="PTHR38100">
    <property type="entry name" value="HIGH FREQUENCY LYSOGENIZATION PROTEIN HFLD"/>
    <property type="match status" value="1"/>
</dbReference>
<dbReference type="InterPro" id="IPR007451">
    <property type="entry name" value="HflD"/>
</dbReference>
<dbReference type="KEGG" id="wma:WM2015_1413"/>
<dbReference type="GO" id="GO:0005886">
    <property type="term" value="C:plasma membrane"/>
    <property type="evidence" value="ECO:0007669"/>
    <property type="project" value="UniProtKB-SubCell"/>
</dbReference>
<dbReference type="OrthoDB" id="9788031at2"/>
<dbReference type="Pfam" id="PF04356">
    <property type="entry name" value="DUF489"/>
    <property type="match status" value="1"/>
</dbReference>
<dbReference type="PATRIC" id="fig|1579979.3.peg.1449"/>
<protein>
    <recommendedName>
        <fullName evidence="1">High frequency lysogenization protein HflD homolog</fullName>
    </recommendedName>
</protein>
<keyword evidence="3" id="KW-1185">Reference proteome</keyword>
<dbReference type="PANTHER" id="PTHR38100:SF1">
    <property type="entry name" value="HIGH FREQUENCY LYSOGENIZATION PROTEIN HFLD"/>
    <property type="match status" value="1"/>
</dbReference>
<dbReference type="HAMAP" id="MF_00695">
    <property type="entry name" value="HflD_protein"/>
    <property type="match status" value="1"/>
</dbReference>
<evidence type="ECO:0000313" key="3">
    <source>
        <dbReference type="Proteomes" id="UP000066624"/>
    </source>
</evidence>
<proteinExistence type="inferred from homology"/>
<dbReference type="Gene3D" id="1.10.3890.10">
    <property type="entry name" value="HflD-like"/>
    <property type="match status" value="1"/>
</dbReference>
<keyword evidence="1" id="KW-0963">Cytoplasm</keyword>
<gene>
    <name evidence="1" type="primary">hflD</name>
    <name evidence="2" type="ORF">WM2015_1413</name>
</gene>
<dbReference type="SUPFAM" id="SSF101322">
    <property type="entry name" value="YcfC-like"/>
    <property type="match status" value="1"/>
</dbReference>
<evidence type="ECO:0000313" key="2">
    <source>
        <dbReference type="EMBL" id="AKS41785.1"/>
    </source>
</evidence>
<sequence length="204" mass="22712">MNKDSTLAFAGMLQASELVRQLATSGTCSQQAASASLSSIFQFSPESTEAVYGGRGGVRMGLRVLVELFGARNQRESMQSLNYTLGLVKLAGKLRQDKQRLEALSREIDLIEPAWSKRGDDFDPSVISQLGDAYSHHISSMDFRLTISGKPEYLKQGEKIALIRALLLAGIRSAILWHQVGGRQWRLLFQRRRMLEQGRELLAS</sequence>
<comment type="subcellular location">
    <subcellularLocation>
        <location evidence="1">Cytoplasm</location>
    </subcellularLocation>
    <subcellularLocation>
        <location evidence="1">Cell membrane</location>
        <topology evidence="1">Peripheral membrane protein</topology>
        <orientation evidence="1">Cytoplasmic side</orientation>
    </subcellularLocation>
</comment>
<reference evidence="2 3" key="1">
    <citation type="submission" date="2015-07" db="EMBL/GenBank/DDBJ databases">
        <authorList>
            <person name="Noorani M."/>
        </authorList>
    </citation>
    <scope>NUCLEOTIDE SEQUENCE [LARGE SCALE GENOMIC DNA]</scope>
    <source>
        <strain evidence="2 3">KCTC 42284</strain>
    </source>
</reference>
<name>A0A0K0XVT6_9GAMM</name>
<dbReference type="NCBIfam" id="NF001246">
    <property type="entry name" value="PRK00218.1-2"/>
    <property type="match status" value="1"/>
</dbReference>
<dbReference type="GO" id="GO:0005737">
    <property type="term" value="C:cytoplasm"/>
    <property type="evidence" value="ECO:0007669"/>
    <property type="project" value="UniProtKB-SubCell"/>
</dbReference>